<dbReference type="Proteomes" id="UP001529510">
    <property type="component" value="Unassembled WGS sequence"/>
</dbReference>
<feature type="coiled-coil region" evidence="12">
    <location>
        <begin position="520"/>
        <end position="573"/>
    </location>
</feature>
<evidence type="ECO:0000256" key="12">
    <source>
        <dbReference type="SAM" id="Coils"/>
    </source>
</evidence>
<dbReference type="EMBL" id="JAMKFB020000295">
    <property type="protein sequence ID" value="KAL0150462.1"/>
    <property type="molecule type" value="Genomic_DNA"/>
</dbReference>
<evidence type="ECO:0000256" key="6">
    <source>
        <dbReference type="ARBA" id="ARBA00022801"/>
    </source>
</evidence>
<feature type="binding site" evidence="10">
    <location>
        <position position="443"/>
    </location>
    <ligand>
        <name>Mg(2+)</name>
        <dbReference type="ChEBI" id="CHEBI:18420"/>
        <label>1</label>
    </ligand>
</feature>
<dbReference type="GO" id="GO:0008311">
    <property type="term" value="F:double-stranded DNA 3'-5' DNA exonuclease activity"/>
    <property type="evidence" value="ECO:0007669"/>
    <property type="project" value="UniProtKB-EC"/>
</dbReference>
<evidence type="ECO:0000256" key="3">
    <source>
        <dbReference type="ARBA" id="ARBA00012115"/>
    </source>
</evidence>
<evidence type="ECO:0000256" key="7">
    <source>
        <dbReference type="ARBA" id="ARBA00022842"/>
    </source>
</evidence>
<reference evidence="14 15" key="1">
    <citation type="submission" date="2024-05" db="EMBL/GenBank/DDBJ databases">
        <title>Genome sequencing and assembly of Indian major carp, Cirrhinus mrigala (Hamilton, 1822).</title>
        <authorList>
            <person name="Mohindra V."/>
            <person name="Chowdhury L.M."/>
            <person name="Lal K."/>
            <person name="Jena J.K."/>
        </authorList>
    </citation>
    <scope>NUCLEOTIDE SEQUENCE [LARGE SCALE GENOMIC DNA]</scope>
    <source>
        <strain evidence="14">CM1030</strain>
        <tissue evidence="14">Blood</tissue>
    </source>
</reference>
<evidence type="ECO:0000256" key="9">
    <source>
        <dbReference type="PIRSR" id="PIRSR604808-1"/>
    </source>
</evidence>
<dbReference type="GO" id="GO:0006281">
    <property type="term" value="P:DNA repair"/>
    <property type="evidence" value="ECO:0007669"/>
    <property type="project" value="UniProtKB-KW"/>
</dbReference>
<dbReference type="AlphaFoldDB" id="A0ABD0MNV3"/>
<accession>A0ABD0MNV3</accession>
<comment type="catalytic activity">
    <reaction evidence="1">
        <text>Exonucleolytic cleavage in the 3'- to 5'-direction to yield nucleoside 5'-phosphates.</text>
        <dbReference type="EC" id="3.1.11.2"/>
    </reaction>
</comment>
<feature type="binding site" evidence="10">
    <location>
        <position position="224"/>
    </location>
    <ligand>
        <name>Mg(2+)</name>
        <dbReference type="ChEBI" id="CHEBI:18420"/>
        <label>1</label>
    </ligand>
</feature>
<dbReference type="Gene3D" id="1.20.5.170">
    <property type="match status" value="1"/>
</dbReference>
<dbReference type="Pfam" id="PF03372">
    <property type="entry name" value="Exo_endo_phos"/>
    <property type="match status" value="1"/>
</dbReference>
<feature type="binding site" evidence="10">
    <location>
        <position position="357"/>
    </location>
    <ligand>
        <name>Mg(2+)</name>
        <dbReference type="ChEBI" id="CHEBI:18420"/>
        <label>1</label>
    </ligand>
</feature>
<dbReference type="InterPro" id="IPR005135">
    <property type="entry name" value="Endo/exonuclease/phosphatase"/>
</dbReference>
<feature type="domain" description="Endonuclease/exonuclease/phosphatase" evidence="13">
    <location>
        <begin position="221"/>
        <end position="444"/>
    </location>
</feature>
<feature type="site" description="Important for catalytic activity" evidence="11">
    <location>
        <position position="419"/>
    </location>
</feature>
<feature type="site" description="Transition state stabilizer" evidence="11">
    <location>
        <position position="357"/>
    </location>
</feature>
<evidence type="ECO:0000313" key="15">
    <source>
        <dbReference type="Proteomes" id="UP001529510"/>
    </source>
</evidence>
<comment type="caution">
    <text evidence="14">The sequence shown here is derived from an EMBL/GenBank/DDBJ whole genome shotgun (WGS) entry which is preliminary data.</text>
</comment>
<evidence type="ECO:0000256" key="4">
    <source>
        <dbReference type="ARBA" id="ARBA00022723"/>
    </source>
</evidence>
<dbReference type="EC" id="3.1.11.2" evidence="3"/>
<dbReference type="PANTHER" id="PTHR22748">
    <property type="entry name" value="AP ENDONUCLEASE"/>
    <property type="match status" value="1"/>
</dbReference>
<feature type="binding site" evidence="10">
    <location>
        <position position="253"/>
    </location>
    <ligand>
        <name>Mg(2+)</name>
        <dbReference type="ChEBI" id="CHEBI:18420"/>
        <label>1</label>
    </ligand>
</feature>
<keyword evidence="7 10" id="KW-0460">Magnesium</keyword>
<feature type="active site" evidence="9">
    <location>
        <position position="325"/>
    </location>
</feature>
<evidence type="ECO:0000313" key="14">
    <source>
        <dbReference type="EMBL" id="KAL0150462.1"/>
    </source>
</evidence>
<feature type="coiled-coil region" evidence="12">
    <location>
        <begin position="17"/>
        <end position="79"/>
    </location>
</feature>
<keyword evidence="15" id="KW-1185">Reference proteome</keyword>
<protein>
    <recommendedName>
        <fullName evidence="3">exodeoxyribonuclease III</fullName>
        <ecNumber evidence="3">3.1.11.2</ecNumber>
    </recommendedName>
</protein>
<feature type="active site" description="Proton acceptor" evidence="9">
    <location>
        <position position="444"/>
    </location>
</feature>
<dbReference type="Gene3D" id="3.60.10.10">
    <property type="entry name" value="Endonuclease/exonuclease/phosphatase"/>
    <property type="match status" value="1"/>
</dbReference>
<evidence type="ECO:0000256" key="8">
    <source>
        <dbReference type="ARBA" id="ARBA00023204"/>
    </source>
</evidence>
<feature type="site" description="Interaction with DNA substrate" evidence="11">
    <location>
        <position position="444"/>
    </location>
</feature>
<keyword evidence="4 10" id="KW-0479">Metal-binding</keyword>
<keyword evidence="10" id="KW-0464">Manganese</keyword>
<evidence type="ECO:0000256" key="5">
    <source>
        <dbReference type="ARBA" id="ARBA00022763"/>
    </source>
</evidence>
<gene>
    <name evidence="14" type="ORF">M9458_054279</name>
</gene>
<comment type="similarity">
    <text evidence="2">Belongs to the DNA repair enzymes AP/ExoA family.</text>
</comment>
<dbReference type="Gene3D" id="3.30.70.1820">
    <property type="entry name" value="L1 transposable element, RRM domain"/>
    <property type="match status" value="1"/>
</dbReference>
<proteinExistence type="inferred from homology"/>
<organism evidence="14 15">
    <name type="scientific">Cirrhinus mrigala</name>
    <name type="common">Mrigala</name>
    <dbReference type="NCBI Taxonomy" id="683832"/>
    <lineage>
        <taxon>Eukaryota</taxon>
        <taxon>Metazoa</taxon>
        <taxon>Chordata</taxon>
        <taxon>Craniata</taxon>
        <taxon>Vertebrata</taxon>
        <taxon>Euteleostomi</taxon>
        <taxon>Actinopterygii</taxon>
        <taxon>Neopterygii</taxon>
        <taxon>Teleostei</taxon>
        <taxon>Ostariophysi</taxon>
        <taxon>Cypriniformes</taxon>
        <taxon>Cyprinidae</taxon>
        <taxon>Labeoninae</taxon>
        <taxon>Labeonini</taxon>
        <taxon>Cirrhinus</taxon>
    </lineage>
</organism>
<feature type="binding site" evidence="10">
    <location>
        <position position="444"/>
    </location>
    <ligand>
        <name>Mg(2+)</name>
        <dbReference type="ChEBI" id="CHEBI:18420"/>
        <label>1</label>
    </ligand>
</feature>
<keyword evidence="6" id="KW-0378">Hydrolase</keyword>
<feature type="binding site" evidence="10">
    <location>
        <position position="355"/>
    </location>
    <ligand>
        <name>Mg(2+)</name>
        <dbReference type="ChEBI" id="CHEBI:18420"/>
        <label>1</label>
    </ligand>
</feature>
<keyword evidence="12" id="KW-0175">Coiled coil</keyword>
<dbReference type="InterPro" id="IPR004808">
    <property type="entry name" value="AP_endonuc_1"/>
</dbReference>
<dbReference type="InterPro" id="IPR036691">
    <property type="entry name" value="Endo/exonu/phosph_ase_sf"/>
</dbReference>
<evidence type="ECO:0000256" key="10">
    <source>
        <dbReference type="PIRSR" id="PIRSR604808-2"/>
    </source>
</evidence>
<dbReference type="CDD" id="cd09076">
    <property type="entry name" value="L1-EN"/>
    <property type="match status" value="1"/>
</dbReference>
<name>A0ABD0MNV3_CIRMR</name>
<sequence>MAIDKRLSSFDARLSLVEILHREFKSLRESLEFSQQQVETLAAENASLRDSVKSLTENVTHLNEENKKIKETVIDLQARSMRDNLVFSGIPESAEEDAEATVKSFIKTYLKLPEDTVENICFERVHRLGAKKPGTPRPRPIVAKFGYFKQKEQVKSRGRELKGTDFSVNDQFPKEILELRKVLFPIRRSLIQKGSRAVIAVDRLYVDGRLYRDLSTTPRFVTWNVNGAGSREKRLKIFSQLKKLQADVVLLQETHRPATTTDELKTTEFPNVFSACYNSRQRGVAILIHKNVNFTVLNTVIDPEGRFLILKLSIFNEKLCIVSVYGPNVDDPSFFHVLFTALSEHLDCALVLGGDLNFGLNKEMDRLSTAGTQRNWESTNIVKQYMSDYGLCDAWRSFHPNSREYTFFSHVHHSYSRLDYFLVSSSLLSDISDTVIHPTAVSDHAPISLTLVNKKATPPSKNWRFNTSLLKDEDFIKYFKKEWALYLDYNDLPGTSASVLWEAGKAVMRGRIISFSSHKKKRENKCIQELEETIKSLEEAYVSFQEQEMLNKIRQAKLELNEIINKKTRLKMKLTSFLII</sequence>
<evidence type="ECO:0000256" key="2">
    <source>
        <dbReference type="ARBA" id="ARBA00007092"/>
    </source>
</evidence>
<evidence type="ECO:0000259" key="13">
    <source>
        <dbReference type="Pfam" id="PF03372"/>
    </source>
</evidence>
<feature type="active site" description="Proton donor/acceptor" evidence="9">
    <location>
        <position position="355"/>
    </location>
</feature>
<dbReference type="GO" id="GO:0046872">
    <property type="term" value="F:metal ion binding"/>
    <property type="evidence" value="ECO:0007669"/>
    <property type="project" value="UniProtKB-KW"/>
</dbReference>
<comment type="cofactor">
    <cofactor evidence="10">
        <name>Mg(2+)</name>
        <dbReference type="ChEBI" id="CHEBI:18420"/>
    </cofactor>
    <cofactor evidence="10">
        <name>Mn(2+)</name>
        <dbReference type="ChEBI" id="CHEBI:29035"/>
    </cofactor>
    <text evidence="10">Probably binds two magnesium or manganese ions per subunit.</text>
</comment>
<evidence type="ECO:0000256" key="11">
    <source>
        <dbReference type="PIRSR" id="PIRSR604808-3"/>
    </source>
</evidence>
<keyword evidence="5" id="KW-0227">DNA damage</keyword>
<dbReference type="PANTHER" id="PTHR22748:SF6">
    <property type="entry name" value="DNA-(APURINIC OR APYRIMIDINIC SITE) ENDONUCLEASE"/>
    <property type="match status" value="1"/>
</dbReference>
<evidence type="ECO:0000256" key="1">
    <source>
        <dbReference type="ARBA" id="ARBA00000493"/>
    </source>
</evidence>
<keyword evidence="8" id="KW-0234">DNA repair</keyword>
<dbReference type="SUPFAM" id="SSF56219">
    <property type="entry name" value="DNase I-like"/>
    <property type="match status" value="1"/>
</dbReference>